<keyword evidence="2" id="KW-1185">Reference proteome</keyword>
<evidence type="ECO:0000313" key="2">
    <source>
        <dbReference type="Proteomes" id="UP000299102"/>
    </source>
</evidence>
<sequence length="242" mass="26510">MHLKARAGRSVCAKTPCRVRNSCALGRRSGGLRGRAGGTSLAFIVIRFRTIFAKTGPSGRHRGRRERISARVKAAVQCRACSGRGALRRSPGPPPFIVMSEEVDTPPRPPARVRAAQFRGAVVGARVFVGGVSGEREVSIVLTFCAAPSSTRTIYFSISESVVCKVLSDRVQSLRHLCSYSLSFGILRLWSLPSDTWAGTRCKRRSVNITDDDDEDGDDSVGQYHDWLNDENSNNCYDDCDD</sequence>
<dbReference type="EMBL" id="BGZK01001083">
    <property type="protein sequence ID" value="GBP70696.1"/>
    <property type="molecule type" value="Genomic_DNA"/>
</dbReference>
<accession>A0A4C1Y489</accession>
<gene>
    <name evidence="1" type="ORF">EVAR_56198_1</name>
</gene>
<reference evidence="1 2" key="1">
    <citation type="journal article" date="2019" name="Commun. Biol.">
        <title>The bagworm genome reveals a unique fibroin gene that provides high tensile strength.</title>
        <authorList>
            <person name="Kono N."/>
            <person name="Nakamura H."/>
            <person name="Ohtoshi R."/>
            <person name="Tomita M."/>
            <person name="Numata K."/>
            <person name="Arakawa K."/>
        </authorList>
    </citation>
    <scope>NUCLEOTIDE SEQUENCE [LARGE SCALE GENOMIC DNA]</scope>
</reference>
<dbReference type="AlphaFoldDB" id="A0A4C1Y489"/>
<dbReference type="Proteomes" id="UP000299102">
    <property type="component" value="Unassembled WGS sequence"/>
</dbReference>
<protein>
    <submittedName>
        <fullName evidence="1">Uncharacterized protein</fullName>
    </submittedName>
</protein>
<comment type="caution">
    <text evidence="1">The sequence shown here is derived from an EMBL/GenBank/DDBJ whole genome shotgun (WGS) entry which is preliminary data.</text>
</comment>
<name>A0A4C1Y489_EUMVA</name>
<proteinExistence type="predicted"/>
<organism evidence="1 2">
    <name type="scientific">Eumeta variegata</name>
    <name type="common">Bagworm moth</name>
    <name type="synonym">Eumeta japonica</name>
    <dbReference type="NCBI Taxonomy" id="151549"/>
    <lineage>
        <taxon>Eukaryota</taxon>
        <taxon>Metazoa</taxon>
        <taxon>Ecdysozoa</taxon>
        <taxon>Arthropoda</taxon>
        <taxon>Hexapoda</taxon>
        <taxon>Insecta</taxon>
        <taxon>Pterygota</taxon>
        <taxon>Neoptera</taxon>
        <taxon>Endopterygota</taxon>
        <taxon>Lepidoptera</taxon>
        <taxon>Glossata</taxon>
        <taxon>Ditrysia</taxon>
        <taxon>Tineoidea</taxon>
        <taxon>Psychidae</taxon>
        <taxon>Oiketicinae</taxon>
        <taxon>Eumeta</taxon>
    </lineage>
</organism>
<evidence type="ECO:0000313" key="1">
    <source>
        <dbReference type="EMBL" id="GBP70696.1"/>
    </source>
</evidence>